<keyword evidence="1 3" id="KW-0689">Ribosomal protein</keyword>
<dbReference type="InterPro" id="IPR023803">
    <property type="entry name" value="Ribosomal_bS16_dom_sf"/>
</dbReference>
<dbReference type="GO" id="GO:0006412">
    <property type="term" value="P:translation"/>
    <property type="evidence" value="ECO:0007669"/>
    <property type="project" value="UniProtKB-UniRule"/>
</dbReference>
<dbReference type="SUPFAM" id="SSF54565">
    <property type="entry name" value="Ribosomal protein S16"/>
    <property type="match status" value="1"/>
</dbReference>
<dbReference type="GO" id="GO:0015935">
    <property type="term" value="C:small ribosomal subunit"/>
    <property type="evidence" value="ECO:0007669"/>
    <property type="project" value="TreeGrafter"/>
</dbReference>
<name>A0A3D0ZPM0_UNCKA</name>
<accession>A0A3D0ZPM0</accession>
<evidence type="ECO:0000256" key="3">
    <source>
        <dbReference type="HAMAP-Rule" id="MF_00385"/>
    </source>
</evidence>
<dbReference type="AlphaFoldDB" id="A0A3D0ZPM0"/>
<dbReference type="NCBIfam" id="TIGR00002">
    <property type="entry name" value="S16"/>
    <property type="match status" value="1"/>
</dbReference>
<evidence type="ECO:0000313" key="5">
    <source>
        <dbReference type="EMBL" id="HCC42221.1"/>
    </source>
</evidence>
<comment type="caution">
    <text evidence="5">The sequence shown here is derived from an EMBL/GenBank/DDBJ whole genome shotgun (WGS) entry which is preliminary data.</text>
</comment>
<proteinExistence type="inferred from homology"/>
<comment type="similarity">
    <text evidence="3">Belongs to the bacterial ribosomal protein bS16 family.</text>
</comment>
<protein>
    <recommendedName>
        <fullName evidence="3">Small ribosomal subunit protein bS16</fullName>
    </recommendedName>
</protein>
<keyword evidence="2 3" id="KW-0687">Ribonucleoprotein</keyword>
<dbReference type="PROSITE" id="PS00732">
    <property type="entry name" value="RIBOSOMAL_S16"/>
    <property type="match status" value="1"/>
</dbReference>
<feature type="region of interest" description="Disordered" evidence="4">
    <location>
        <begin position="84"/>
        <end position="127"/>
    </location>
</feature>
<dbReference type="PANTHER" id="PTHR12919">
    <property type="entry name" value="30S RIBOSOMAL PROTEIN S16"/>
    <property type="match status" value="1"/>
</dbReference>
<dbReference type="Proteomes" id="UP000263336">
    <property type="component" value="Unassembled WGS sequence"/>
</dbReference>
<feature type="compositionally biased region" description="Basic and acidic residues" evidence="4">
    <location>
        <begin position="84"/>
        <end position="110"/>
    </location>
</feature>
<dbReference type="InterPro" id="IPR000307">
    <property type="entry name" value="Ribosomal_bS16"/>
</dbReference>
<dbReference type="PANTHER" id="PTHR12919:SF20">
    <property type="entry name" value="SMALL RIBOSOMAL SUBUNIT PROTEIN BS16M"/>
    <property type="match status" value="1"/>
</dbReference>
<organism evidence="5 6">
    <name type="scientific">candidate division WWE3 bacterium</name>
    <dbReference type="NCBI Taxonomy" id="2053526"/>
    <lineage>
        <taxon>Bacteria</taxon>
        <taxon>Katanobacteria</taxon>
    </lineage>
</organism>
<dbReference type="GO" id="GO:0005737">
    <property type="term" value="C:cytoplasm"/>
    <property type="evidence" value="ECO:0007669"/>
    <property type="project" value="UniProtKB-ARBA"/>
</dbReference>
<dbReference type="InterPro" id="IPR020592">
    <property type="entry name" value="Ribosomal_bS16_CS"/>
</dbReference>
<reference evidence="5 6" key="1">
    <citation type="journal article" date="2018" name="Nat. Biotechnol.">
        <title>A standardized bacterial taxonomy based on genome phylogeny substantially revises the tree of life.</title>
        <authorList>
            <person name="Parks D.H."/>
            <person name="Chuvochina M."/>
            <person name="Waite D.W."/>
            <person name="Rinke C."/>
            <person name="Skarshewski A."/>
            <person name="Chaumeil P.A."/>
            <person name="Hugenholtz P."/>
        </authorList>
    </citation>
    <scope>NUCLEOTIDE SEQUENCE [LARGE SCALE GENOMIC DNA]</scope>
    <source>
        <strain evidence="5">UBA11701</strain>
    </source>
</reference>
<evidence type="ECO:0000256" key="1">
    <source>
        <dbReference type="ARBA" id="ARBA00022980"/>
    </source>
</evidence>
<dbReference type="Gene3D" id="3.30.1320.10">
    <property type="match status" value="1"/>
</dbReference>
<sequence>MSVTIRLTRTGRKNLPSYRVVATQTRTKRDGKFLDIIGFYNPSTVPASFDYDKKKFQEWVSKGAIVSDAVKKMVEGKYEYKKYKPGKEEEVEKTEAVTEEKSAPAEKPEAAAEDNTAPVDETPEQAA</sequence>
<gene>
    <name evidence="3" type="primary">rpsP</name>
    <name evidence="5" type="ORF">DEP93_02000</name>
</gene>
<evidence type="ECO:0000256" key="2">
    <source>
        <dbReference type="ARBA" id="ARBA00023274"/>
    </source>
</evidence>
<dbReference type="Pfam" id="PF00886">
    <property type="entry name" value="Ribosomal_S16"/>
    <property type="match status" value="1"/>
</dbReference>
<evidence type="ECO:0000256" key="4">
    <source>
        <dbReference type="SAM" id="MobiDB-lite"/>
    </source>
</evidence>
<dbReference type="EMBL" id="DOZN01000013">
    <property type="protein sequence ID" value="HCC42221.1"/>
    <property type="molecule type" value="Genomic_DNA"/>
</dbReference>
<evidence type="ECO:0000313" key="6">
    <source>
        <dbReference type="Proteomes" id="UP000263336"/>
    </source>
</evidence>
<dbReference type="GO" id="GO:0003735">
    <property type="term" value="F:structural constituent of ribosome"/>
    <property type="evidence" value="ECO:0007669"/>
    <property type="project" value="InterPro"/>
</dbReference>
<dbReference type="HAMAP" id="MF_00385">
    <property type="entry name" value="Ribosomal_bS16"/>
    <property type="match status" value="1"/>
</dbReference>